<dbReference type="Gene3D" id="1.20.58.60">
    <property type="match status" value="1"/>
</dbReference>
<dbReference type="Proteomes" id="UP000092462">
    <property type="component" value="Unassembled WGS sequence"/>
</dbReference>
<reference evidence="1" key="1">
    <citation type="submission" date="2022-08" db="UniProtKB">
        <authorList>
            <consortium name="EnsemblMetazoa"/>
        </authorList>
    </citation>
    <scope>IDENTIFICATION</scope>
    <source>
        <strain evidence="1">Israel</strain>
    </source>
</reference>
<accession>A0A1B0DFJ3</accession>
<dbReference type="InterPro" id="IPR018159">
    <property type="entry name" value="Spectrin/alpha-actinin"/>
</dbReference>
<keyword evidence="2" id="KW-1185">Reference proteome</keyword>
<dbReference type="VEuPathDB" id="VectorBase:PPAPM1_011443"/>
<organism evidence="1 2">
    <name type="scientific">Phlebotomus papatasi</name>
    <name type="common">Sandfly</name>
    <dbReference type="NCBI Taxonomy" id="29031"/>
    <lineage>
        <taxon>Eukaryota</taxon>
        <taxon>Metazoa</taxon>
        <taxon>Ecdysozoa</taxon>
        <taxon>Arthropoda</taxon>
        <taxon>Hexapoda</taxon>
        <taxon>Insecta</taxon>
        <taxon>Pterygota</taxon>
        <taxon>Neoptera</taxon>
        <taxon>Endopterygota</taxon>
        <taxon>Diptera</taxon>
        <taxon>Nematocera</taxon>
        <taxon>Psychodoidea</taxon>
        <taxon>Psychodidae</taxon>
        <taxon>Phlebotomus</taxon>
        <taxon>Phlebotomus</taxon>
    </lineage>
</organism>
<evidence type="ECO:0000313" key="1">
    <source>
        <dbReference type="EnsemblMetazoa" id="PPAI006804-PA"/>
    </source>
</evidence>
<name>A0A1B0DFJ3_PHLPP</name>
<dbReference type="EMBL" id="AJVK01058766">
    <property type="status" value="NOT_ANNOTATED_CDS"/>
    <property type="molecule type" value="Genomic_DNA"/>
</dbReference>
<protein>
    <submittedName>
        <fullName evidence="1">Uncharacterized protein</fullName>
    </submittedName>
</protein>
<proteinExistence type="predicted"/>
<dbReference type="AlphaFoldDB" id="A0A1B0DFJ3"/>
<dbReference type="EnsemblMetazoa" id="PPAI006804-RA">
    <property type="protein sequence ID" value="PPAI006804-PA"/>
    <property type="gene ID" value="PPAI006804"/>
</dbReference>
<evidence type="ECO:0000313" key="2">
    <source>
        <dbReference type="Proteomes" id="UP000092462"/>
    </source>
</evidence>
<dbReference type="GO" id="GO:0005737">
    <property type="term" value="C:cytoplasm"/>
    <property type="evidence" value="ECO:0007669"/>
    <property type="project" value="UniProtKB-ARBA"/>
</dbReference>
<dbReference type="VEuPathDB" id="VectorBase:PPAI006804"/>
<sequence length="480" mass="56482">LHKAIKDRVNKNKEALEWIKRQYLNIVDLQNQLRELKGRVVDFYVFGENLDQTENNLRDLRKCLSDKDSEVKKFIKNLRDNYTNSQNFIPTDIAQELTTLELMLEQVHEAMEDKMRDFKKARTVRSEYLTNVDEIQKWISGAEDKINNHEMEPAQFKDILQKLNQEHVLVGDRLNYVRKNGQVIIDHSQNDEEKGLIEATVDQLAKQLDQIGSLLADKRKQVENTLDGWSRFLHLYQQVMDWVKEKGYFLAEPLDIVTLQQARQKAADYAVAVKSVKPINKNLSEMDRELEQISELTTVGELRDKLQEAEDSKAVVEGRLLERNGLLQETCEEWEQCERKMKEVRAWIDKTKSQLESPQQRKKPLRDQLGIHEKTLADISTQKTKIHMSIEKLQVHFRELPNVDSRILEAANEIVVQLDELRDLIRQRTRQIEETLHQIDLYQQNIQSLRQKVIHEEQQLRHILSPSYLAHERDRAAAEE</sequence>
<dbReference type="SMART" id="SM00150">
    <property type="entry name" value="SPEC"/>
    <property type="match status" value="2"/>
</dbReference>
<dbReference type="SUPFAM" id="SSF46966">
    <property type="entry name" value="Spectrin repeat"/>
    <property type="match status" value="2"/>
</dbReference>